<feature type="transmembrane region" description="Helical" evidence="2">
    <location>
        <begin position="273"/>
        <end position="297"/>
    </location>
</feature>
<feature type="region of interest" description="Disordered" evidence="1">
    <location>
        <begin position="1"/>
        <end position="24"/>
    </location>
</feature>
<reference evidence="3 4" key="1">
    <citation type="submission" date="2020-07" db="EMBL/GenBank/DDBJ databases">
        <authorList>
            <person name="Feng X."/>
        </authorList>
    </citation>
    <scope>NUCLEOTIDE SEQUENCE [LARGE SCALE GENOMIC DNA]</scope>
    <source>
        <strain evidence="3 4">JCM31066</strain>
    </source>
</reference>
<proteinExistence type="predicted"/>
<evidence type="ECO:0000313" key="4">
    <source>
        <dbReference type="Proteomes" id="UP000546464"/>
    </source>
</evidence>
<feature type="transmembrane region" description="Helical" evidence="2">
    <location>
        <begin position="453"/>
        <end position="471"/>
    </location>
</feature>
<organism evidence="3 4">
    <name type="scientific">Ruficoccus amylovorans</name>
    <dbReference type="NCBI Taxonomy" id="1804625"/>
    <lineage>
        <taxon>Bacteria</taxon>
        <taxon>Pseudomonadati</taxon>
        <taxon>Verrucomicrobiota</taxon>
        <taxon>Opitutia</taxon>
        <taxon>Puniceicoccales</taxon>
        <taxon>Cerasicoccaceae</taxon>
        <taxon>Ruficoccus</taxon>
    </lineage>
</organism>
<dbReference type="EMBL" id="JACHVB010000017">
    <property type="protein sequence ID" value="MBC2593862.1"/>
    <property type="molecule type" value="Genomic_DNA"/>
</dbReference>
<accession>A0A842HBS1</accession>
<evidence type="ECO:0000313" key="3">
    <source>
        <dbReference type="EMBL" id="MBC2593862.1"/>
    </source>
</evidence>
<keyword evidence="2" id="KW-0472">Membrane</keyword>
<comment type="caution">
    <text evidence="3">The sequence shown here is derived from an EMBL/GenBank/DDBJ whole genome shotgun (WGS) entry which is preliminary data.</text>
</comment>
<sequence length="473" mass="53224">MNLKSPDVAVPTSESSGGSSAASDSFTVDADGFEVRTEVTVERGWTYVSHQIRNTERTDKEAIIFHIEYDAPVADSLELLRSLSPHEVDTEGYARFSIGSLGYLEEEKLLYSIPGTYSLADIQESRIAIEAESLHDAESLAAIEEQQTQTAREAVKTNISETIVDNKTVIRMGIDLQDNVTEVYGVEIEQEIPKCLITEITESVLEAAIDPALLEHVSIKEADPLLVWRFDRLEDAVNLELTLDALRSADCDDEVTLELLARSYIYQNQPINWLSVMWVLVLSGSVVLLVLSPIFLASRHRFHRHESPHVLRLAKTIVRDSHRGVSNVHIKRNLLANDESKVDVKAAFSHVAETNISHLGLAWFEHRVEIALFFSVLALSLMELSGLLPGYLDWFKKVLSWVLMLLVVHHANLSRLFFNEDAPRFSLCLMLGMFFMHLVWSAPTFRTRAMRRWLGRIMLVGLWFAGVLGAVSP</sequence>
<feature type="transmembrane region" description="Helical" evidence="2">
    <location>
        <begin position="370"/>
        <end position="392"/>
    </location>
</feature>
<dbReference type="Proteomes" id="UP000546464">
    <property type="component" value="Unassembled WGS sequence"/>
</dbReference>
<name>A0A842HBS1_9BACT</name>
<gene>
    <name evidence="3" type="ORF">H5P28_06270</name>
</gene>
<dbReference type="RefSeq" id="WP_185674860.1">
    <property type="nucleotide sequence ID" value="NZ_JACHVB010000017.1"/>
</dbReference>
<evidence type="ECO:0000256" key="1">
    <source>
        <dbReference type="SAM" id="MobiDB-lite"/>
    </source>
</evidence>
<feature type="transmembrane region" description="Helical" evidence="2">
    <location>
        <begin position="425"/>
        <end position="441"/>
    </location>
</feature>
<protein>
    <submittedName>
        <fullName evidence="3">Uncharacterized protein</fullName>
    </submittedName>
</protein>
<evidence type="ECO:0000256" key="2">
    <source>
        <dbReference type="SAM" id="Phobius"/>
    </source>
</evidence>
<feature type="compositionally biased region" description="Low complexity" evidence="1">
    <location>
        <begin position="13"/>
        <end position="24"/>
    </location>
</feature>
<keyword evidence="4" id="KW-1185">Reference proteome</keyword>
<keyword evidence="2" id="KW-0812">Transmembrane</keyword>
<dbReference type="AlphaFoldDB" id="A0A842HBS1"/>
<keyword evidence="2" id="KW-1133">Transmembrane helix</keyword>